<evidence type="ECO:0000256" key="1">
    <source>
        <dbReference type="SAM" id="MobiDB-lite"/>
    </source>
</evidence>
<feature type="compositionally biased region" description="Acidic residues" evidence="1">
    <location>
        <begin position="663"/>
        <end position="689"/>
    </location>
</feature>
<dbReference type="AlphaFoldDB" id="A0AAQ3MAA0"/>
<feature type="compositionally biased region" description="Basic residues" evidence="1">
    <location>
        <begin position="1"/>
        <end position="22"/>
    </location>
</feature>
<evidence type="ECO:0000313" key="3">
    <source>
        <dbReference type="Proteomes" id="UP001303373"/>
    </source>
</evidence>
<feature type="compositionally biased region" description="Acidic residues" evidence="1">
    <location>
        <begin position="27"/>
        <end position="42"/>
    </location>
</feature>
<feature type="region of interest" description="Disordered" evidence="1">
    <location>
        <begin position="569"/>
        <end position="635"/>
    </location>
</feature>
<proteinExistence type="predicted"/>
<reference evidence="2 3" key="1">
    <citation type="submission" date="2023-11" db="EMBL/GenBank/DDBJ databases">
        <title>An acidophilic fungus is an integral part of prey digestion in a carnivorous sundew plant.</title>
        <authorList>
            <person name="Tsai I.J."/>
        </authorList>
    </citation>
    <scope>NUCLEOTIDE SEQUENCE [LARGE SCALE GENOMIC DNA]</scope>
    <source>
        <strain evidence="2">169a</strain>
    </source>
</reference>
<evidence type="ECO:0000313" key="2">
    <source>
        <dbReference type="EMBL" id="WPH01202.1"/>
    </source>
</evidence>
<dbReference type="InterPro" id="IPR032675">
    <property type="entry name" value="LRR_dom_sf"/>
</dbReference>
<feature type="compositionally biased region" description="Basic and acidic residues" evidence="1">
    <location>
        <begin position="100"/>
        <end position="111"/>
    </location>
</feature>
<protein>
    <submittedName>
        <fullName evidence="2">Uncharacterized protein</fullName>
    </submittedName>
</protein>
<name>A0AAQ3MAA0_9PEZI</name>
<organism evidence="2 3">
    <name type="scientific">Acrodontium crateriforme</name>
    <dbReference type="NCBI Taxonomy" id="150365"/>
    <lineage>
        <taxon>Eukaryota</taxon>
        <taxon>Fungi</taxon>
        <taxon>Dikarya</taxon>
        <taxon>Ascomycota</taxon>
        <taxon>Pezizomycotina</taxon>
        <taxon>Dothideomycetes</taxon>
        <taxon>Dothideomycetidae</taxon>
        <taxon>Mycosphaerellales</taxon>
        <taxon>Teratosphaeriaceae</taxon>
        <taxon>Acrodontium</taxon>
    </lineage>
</organism>
<dbReference type="EMBL" id="CP138584">
    <property type="protein sequence ID" value="WPH01202.1"/>
    <property type="molecule type" value="Genomic_DNA"/>
</dbReference>
<feature type="compositionally biased region" description="Polar residues" evidence="1">
    <location>
        <begin position="78"/>
        <end position="87"/>
    </location>
</feature>
<dbReference type="Gene3D" id="3.80.10.10">
    <property type="entry name" value="Ribonuclease Inhibitor"/>
    <property type="match status" value="1"/>
</dbReference>
<feature type="compositionally biased region" description="Low complexity" evidence="1">
    <location>
        <begin position="603"/>
        <end position="620"/>
    </location>
</feature>
<accession>A0AAQ3MAA0</accession>
<dbReference type="Proteomes" id="UP001303373">
    <property type="component" value="Chromosome 5"/>
</dbReference>
<gene>
    <name evidence="2" type="ORF">R9X50_00403800</name>
</gene>
<feature type="region of interest" description="Disordered" evidence="1">
    <location>
        <begin position="1"/>
        <end position="111"/>
    </location>
</feature>
<dbReference type="SUPFAM" id="SSF52047">
    <property type="entry name" value="RNI-like"/>
    <property type="match status" value="1"/>
</dbReference>
<sequence length="689" mass="79001">MAASGSKRRSTRQAVSRIRKRSRYAEWESDDDDFDLPSDVEFEPAHSIEPQPVQESVRRKAKLPSRSKRQTRSKSTKPQPRSFNQSLGKPHKRNTHTAPSKKEFTGPSDKKIPPWTSLPINILRSIFLYASHPINDQTTTASANALWLMKAAGTCRAFSEPALEAYYHTPPIFASIQPHRLLELLQTPKEEQYIEYRLKIKSLIIDVLRLAYTAHNRGPFDLSMLVARLPQLQHLEIENEDDLPPFRSKPKQKWYYPGDLFQTFTENQQRLRTWRWSRKMMAERDSMSLYQNMLQIHSSKPFEYVRKLVVCGFNVTDSAEPEILGDDSSVTAPGLATSIAVLPNLKDLTFVSCDVIMEKFLERLPYGLERLELTNCLELHNDMLLSFFAKSGSAIRELVLNHNSALNLAFLPALKGGCPNLEVLKMDFRYFSERENSSDAEPLYDELLKSDEIPTWPTKLRHLELVEMQRWTAEAAKNLFQSLIDSAEHLPALRCLVLHSHINIPWRDRAGFRDQWIARLRRVFLHRTQPPISYLGSLRQWSLWKQAQANGRAGDENHDPPDLRQALTVRISPDKSTGDTDYYSDSPPNTNSRPMRRSTRVMEAQLSQASATASPSPAVESNDDDEQDDGSKTPENFIQGLCEIVDISIDNQRPRENQFTEGDFLDDELSGDEDWQEGADDGEDDRYAW</sequence>
<feature type="region of interest" description="Disordered" evidence="1">
    <location>
        <begin position="649"/>
        <end position="689"/>
    </location>
</feature>
<keyword evidence="3" id="KW-1185">Reference proteome</keyword>
<feature type="compositionally biased region" description="Basic residues" evidence="1">
    <location>
        <begin position="59"/>
        <end position="75"/>
    </location>
</feature>